<dbReference type="InterPro" id="IPR045851">
    <property type="entry name" value="AMP-bd_C_sf"/>
</dbReference>
<evidence type="ECO:0000256" key="1">
    <source>
        <dbReference type="ARBA" id="ARBA00006432"/>
    </source>
</evidence>
<keyword evidence="5" id="KW-1185">Reference proteome</keyword>
<accession>A0A9W9MGG2</accession>
<feature type="domain" description="AMP-binding enzyme C-terminal" evidence="3">
    <location>
        <begin position="107"/>
        <end position="187"/>
    </location>
</feature>
<organism evidence="4 5">
    <name type="scientific">Penicillium cf. griseofulvum</name>
    <dbReference type="NCBI Taxonomy" id="2972120"/>
    <lineage>
        <taxon>Eukaryota</taxon>
        <taxon>Fungi</taxon>
        <taxon>Dikarya</taxon>
        <taxon>Ascomycota</taxon>
        <taxon>Pezizomycotina</taxon>
        <taxon>Eurotiomycetes</taxon>
        <taxon>Eurotiomycetidae</taxon>
        <taxon>Eurotiales</taxon>
        <taxon>Aspergillaceae</taxon>
        <taxon>Penicillium</taxon>
    </lineage>
</organism>
<keyword evidence="2" id="KW-0436">Ligase</keyword>
<sequence length="188" mass="21038">MLVVGPDSPEVELQYVGSMLAGGTTGATRPKIDPAVDIAFWIYSVSARTDHLSRLPQQCRRYRTVYHTRWVVQNRRYRMARCGWKPVHHILFKDLSKFKGFQISPAEIENVLHGHPLVHDVAVIGLAVQNIVSEIPVAYVVIEKTRKPTQQVAEELLAYVSGKLAPHKRLRGGIIPISEIPKSASGKI</sequence>
<dbReference type="EMBL" id="JAPQKP010000003">
    <property type="protein sequence ID" value="KAJ5200831.1"/>
    <property type="molecule type" value="Genomic_DNA"/>
</dbReference>
<dbReference type="SUPFAM" id="SSF56801">
    <property type="entry name" value="Acetyl-CoA synthetase-like"/>
    <property type="match status" value="1"/>
</dbReference>
<reference evidence="4" key="2">
    <citation type="journal article" date="2023" name="IMA Fungus">
        <title>Comparative genomic study of the Penicillium genus elucidates a diverse pangenome and 15 lateral gene transfer events.</title>
        <authorList>
            <person name="Petersen C."/>
            <person name="Sorensen T."/>
            <person name="Nielsen M.R."/>
            <person name="Sondergaard T.E."/>
            <person name="Sorensen J.L."/>
            <person name="Fitzpatrick D.A."/>
            <person name="Frisvad J.C."/>
            <person name="Nielsen K.L."/>
        </authorList>
    </citation>
    <scope>NUCLEOTIDE SEQUENCE</scope>
    <source>
        <strain evidence="4">IBT 16849</strain>
    </source>
</reference>
<evidence type="ECO:0000313" key="4">
    <source>
        <dbReference type="EMBL" id="KAJ5200831.1"/>
    </source>
</evidence>
<dbReference type="InterPro" id="IPR025110">
    <property type="entry name" value="AMP-bd_C"/>
</dbReference>
<dbReference type="Gene3D" id="3.30.300.30">
    <property type="match status" value="1"/>
</dbReference>
<comment type="similarity">
    <text evidence="1">Belongs to the ATP-dependent AMP-binding enzyme family.</text>
</comment>
<protein>
    <submittedName>
        <fullName evidence="4">AMP-dependent synthetase/ligase</fullName>
    </submittedName>
</protein>
<comment type="caution">
    <text evidence="4">The sequence shown here is derived from an EMBL/GenBank/DDBJ whole genome shotgun (WGS) entry which is preliminary data.</text>
</comment>
<dbReference type="OrthoDB" id="4364582at2759"/>
<reference evidence="4" key="1">
    <citation type="submission" date="2022-11" db="EMBL/GenBank/DDBJ databases">
        <authorList>
            <person name="Petersen C."/>
        </authorList>
    </citation>
    <scope>NUCLEOTIDE SEQUENCE</scope>
    <source>
        <strain evidence="4">IBT 16849</strain>
    </source>
</reference>
<dbReference type="GO" id="GO:0016405">
    <property type="term" value="F:CoA-ligase activity"/>
    <property type="evidence" value="ECO:0007669"/>
    <property type="project" value="TreeGrafter"/>
</dbReference>
<dbReference type="PANTHER" id="PTHR24096">
    <property type="entry name" value="LONG-CHAIN-FATTY-ACID--COA LIGASE"/>
    <property type="match status" value="1"/>
</dbReference>
<dbReference type="Proteomes" id="UP001150879">
    <property type="component" value="Unassembled WGS sequence"/>
</dbReference>
<dbReference type="AlphaFoldDB" id="A0A9W9MGG2"/>
<gene>
    <name evidence="4" type="ORF">N7472_006035</name>
</gene>
<proteinExistence type="inferred from homology"/>
<evidence type="ECO:0000259" key="3">
    <source>
        <dbReference type="Pfam" id="PF13193"/>
    </source>
</evidence>
<name>A0A9W9MGG2_9EURO</name>
<dbReference type="Pfam" id="PF13193">
    <property type="entry name" value="AMP-binding_C"/>
    <property type="match status" value="1"/>
</dbReference>
<dbReference type="PANTHER" id="PTHR24096:SF149">
    <property type="entry name" value="AMP-BINDING DOMAIN-CONTAINING PROTEIN-RELATED"/>
    <property type="match status" value="1"/>
</dbReference>
<evidence type="ECO:0000256" key="2">
    <source>
        <dbReference type="ARBA" id="ARBA00022598"/>
    </source>
</evidence>
<evidence type="ECO:0000313" key="5">
    <source>
        <dbReference type="Proteomes" id="UP001150879"/>
    </source>
</evidence>